<dbReference type="PROSITE" id="PS50011">
    <property type="entry name" value="PROTEIN_KINASE_DOM"/>
    <property type="match status" value="1"/>
</dbReference>
<dbReference type="InterPro" id="IPR011009">
    <property type="entry name" value="Kinase-like_dom_sf"/>
</dbReference>
<feature type="compositionally biased region" description="Polar residues" evidence="11">
    <location>
        <begin position="455"/>
        <end position="464"/>
    </location>
</feature>
<dbReference type="Gene3D" id="3.30.200.20">
    <property type="entry name" value="Phosphorylase Kinase, domain 1"/>
    <property type="match status" value="1"/>
</dbReference>
<evidence type="ECO:0000313" key="13">
    <source>
        <dbReference type="EMBL" id="THU67568.1"/>
    </source>
</evidence>
<protein>
    <recommendedName>
        <fullName evidence="1">non-specific serine/threonine protein kinase</fullName>
        <ecNumber evidence="1">2.7.11.1</ecNumber>
    </recommendedName>
</protein>
<dbReference type="Gene3D" id="1.10.510.10">
    <property type="entry name" value="Transferase(Phosphotransferase) domain 1"/>
    <property type="match status" value="1"/>
</dbReference>
<evidence type="ECO:0000256" key="1">
    <source>
        <dbReference type="ARBA" id="ARBA00012513"/>
    </source>
</evidence>
<keyword evidence="2 10" id="KW-0723">Serine/threonine-protein kinase</keyword>
<evidence type="ECO:0000313" key="14">
    <source>
        <dbReference type="Proteomes" id="UP000317650"/>
    </source>
</evidence>
<dbReference type="AlphaFoldDB" id="A0A4S8JYZ1"/>
<feature type="binding site" evidence="9">
    <location>
        <position position="129"/>
    </location>
    <ligand>
        <name>ATP</name>
        <dbReference type="ChEBI" id="CHEBI:30616"/>
    </ligand>
</feature>
<dbReference type="InterPro" id="IPR046958">
    <property type="entry name" value="RBK1/2/STUNTED"/>
</dbReference>
<dbReference type="Pfam" id="PF00069">
    <property type="entry name" value="Pkinase"/>
    <property type="match status" value="1"/>
</dbReference>
<dbReference type="PANTHER" id="PTHR47987">
    <property type="entry name" value="OS08G0249100 PROTEIN"/>
    <property type="match status" value="1"/>
</dbReference>
<evidence type="ECO:0000256" key="8">
    <source>
        <dbReference type="ARBA" id="ARBA00048679"/>
    </source>
</evidence>
<evidence type="ECO:0000256" key="10">
    <source>
        <dbReference type="RuleBase" id="RU000304"/>
    </source>
</evidence>
<feature type="region of interest" description="Disordered" evidence="11">
    <location>
        <begin position="442"/>
        <end position="464"/>
    </location>
</feature>
<dbReference type="SMART" id="SM00220">
    <property type="entry name" value="S_TKc"/>
    <property type="match status" value="1"/>
</dbReference>
<evidence type="ECO:0000256" key="9">
    <source>
        <dbReference type="PROSITE-ProRule" id="PRU10141"/>
    </source>
</evidence>
<name>A0A4S8JYZ1_MUSBA</name>
<dbReference type="STRING" id="52838.A0A4S8JYZ1"/>
<comment type="catalytic activity">
    <reaction evidence="7">
        <text>L-threonyl-[protein] + ATP = O-phospho-L-threonyl-[protein] + ADP + H(+)</text>
        <dbReference type="Rhea" id="RHEA:46608"/>
        <dbReference type="Rhea" id="RHEA-COMP:11060"/>
        <dbReference type="Rhea" id="RHEA-COMP:11605"/>
        <dbReference type="ChEBI" id="CHEBI:15378"/>
        <dbReference type="ChEBI" id="CHEBI:30013"/>
        <dbReference type="ChEBI" id="CHEBI:30616"/>
        <dbReference type="ChEBI" id="CHEBI:61977"/>
        <dbReference type="ChEBI" id="CHEBI:456216"/>
        <dbReference type="EC" id="2.7.11.1"/>
    </reaction>
</comment>
<feature type="compositionally biased region" description="Acidic residues" evidence="11">
    <location>
        <begin position="442"/>
        <end position="454"/>
    </location>
</feature>
<dbReference type="PROSITE" id="PS00107">
    <property type="entry name" value="PROTEIN_KINASE_ATP"/>
    <property type="match status" value="1"/>
</dbReference>
<comment type="similarity">
    <text evidence="10">Belongs to the protein kinase superfamily.</text>
</comment>
<proteinExistence type="inferred from homology"/>
<dbReference type="PANTHER" id="PTHR47987:SF20">
    <property type="entry name" value="OS04G0654600 PROTEIN"/>
    <property type="match status" value="1"/>
</dbReference>
<comment type="caution">
    <text evidence="13">The sequence shown here is derived from an EMBL/GenBank/DDBJ whole genome shotgun (WGS) entry which is preliminary data.</text>
</comment>
<evidence type="ECO:0000256" key="5">
    <source>
        <dbReference type="ARBA" id="ARBA00022777"/>
    </source>
</evidence>
<evidence type="ECO:0000259" key="12">
    <source>
        <dbReference type="PROSITE" id="PS50011"/>
    </source>
</evidence>
<accession>A0A4S8JYZ1</accession>
<dbReference type="GO" id="GO:0004674">
    <property type="term" value="F:protein serine/threonine kinase activity"/>
    <property type="evidence" value="ECO:0007669"/>
    <property type="project" value="UniProtKB-KW"/>
</dbReference>
<dbReference type="InterPro" id="IPR017441">
    <property type="entry name" value="Protein_kinase_ATP_BS"/>
</dbReference>
<keyword evidence="4 9" id="KW-0547">Nucleotide-binding</keyword>
<comment type="catalytic activity">
    <reaction evidence="8">
        <text>L-seryl-[protein] + ATP = O-phospho-L-seryl-[protein] + ADP + H(+)</text>
        <dbReference type="Rhea" id="RHEA:17989"/>
        <dbReference type="Rhea" id="RHEA-COMP:9863"/>
        <dbReference type="Rhea" id="RHEA-COMP:11604"/>
        <dbReference type="ChEBI" id="CHEBI:15378"/>
        <dbReference type="ChEBI" id="CHEBI:29999"/>
        <dbReference type="ChEBI" id="CHEBI:30616"/>
        <dbReference type="ChEBI" id="CHEBI:83421"/>
        <dbReference type="ChEBI" id="CHEBI:456216"/>
        <dbReference type="EC" id="2.7.11.1"/>
    </reaction>
</comment>
<dbReference type="PROSITE" id="PS00108">
    <property type="entry name" value="PROTEIN_KINASE_ST"/>
    <property type="match status" value="1"/>
</dbReference>
<feature type="domain" description="Protein kinase" evidence="12">
    <location>
        <begin position="101"/>
        <end position="429"/>
    </location>
</feature>
<dbReference type="FunFam" id="1.10.510.10:FF:001023">
    <property type="entry name" value="Os07g0541700 protein"/>
    <property type="match status" value="1"/>
</dbReference>
<keyword evidence="6 9" id="KW-0067">ATP-binding</keyword>
<dbReference type="FunFam" id="3.30.200.20:FF:000325">
    <property type="entry name" value="Putative receptor-like serine/threonine-protein kinase"/>
    <property type="match status" value="1"/>
</dbReference>
<reference evidence="13 14" key="1">
    <citation type="journal article" date="2019" name="Nat. Plants">
        <title>Genome sequencing of Musa balbisiana reveals subgenome evolution and function divergence in polyploid bananas.</title>
        <authorList>
            <person name="Yao X."/>
        </authorList>
    </citation>
    <scope>NUCLEOTIDE SEQUENCE [LARGE SCALE GENOMIC DNA]</scope>
    <source>
        <strain evidence="14">cv. DH-PKW</strain>
        <tissue evidence="13">Leaves</tissue>
    </source>
</reference>
<keyword evidence="5" id="KW-0418">Kinase</keyword>
<organism evidence="13 14">
    <name type="scientific">Musa balbisiana</name>
    <name type="common">Banana</name>
    <dbReference type="NCBI Taxonomy" id="52838"/>
    <lineage>
        <taxon>Eukaryota</taxon>
        <taxon>Viridiplantae</taxon>
        <taxon>Streptophyta</taxon>
        <taxon>Embryophyta</taxon>
        <taxon>Tracheophyta</taxon>
        <taxon>Spermatophyta</taxon>
        <taxon>Magnoliopsida</taxon>
        <taxon>Liliopsida</taxon>
        <taxon>Zingiberales</taxon>
        <taxon>Musaceae</taxon>
        <taxon>Musa</taxon>
    </lineage>
</organism>
<evidence type="ECO:0000256" key="3">
    <source>
        <dbReference type="ARBA" id="ARBA00022679"/>
    </source>
</evidence>
<evidence type="ECO:0000256" key="4">
    <source>
        <dbReference type="ARBA" id="ARBA00022741"/>
    </source>
</evidence>
<dbReference type="EMBL" id="PYDT01000003">
    <property type="protein sequence ID" value="THU67568.1"/>
    <property type="molecule type" value="Genomic_DNA"/>
</dbReference>
<dbReference type="Proteomes" id="UP000317650">
    <property type="component" value="Chromosome 5"/>
</dbReference>
<dbReference type="InterPro" id="IPR000719">
    <property type="entry name" value="Prot_kinase_dom"/>
</dbReference>
<dbReference type="SUPFAM" id="SSF56112">
    <property type="entry name" value="Protein kinase-like (PK-like)"/>
    <property type="match status" value="1"/>
</dbReference>
<dbReference type="InterPro" id="IPR008271">
    <property type="entry name" value="Ser/Thr_kinase_AS"/>
</dbReference>
<dbReference type="GO" id="GO:0005524">
    <property type="term" value="F:ATP binding"/>
    <property type="evidence" value="ECO:0007669"/>
    <property type="project" value="UniProtKB-UniRule"/>
</dbReference>
<keyword evidence="14" id="KW-1185">Reference proteome</keyword>
<evidence type="ECO:0000256" key="6">
    <source>
        <dbReference type="ARBA" id="ARBA00022840"/>
    </source>
</evidence>
<evidence type="ECO:0000256" key="7">
    <source>
        <dbReference type="ARBA" id="ARBA00047899"/>
    </source>
</evidence>
<sequence length="464" mass="51791">MQSIISSALHTAFLSLLLQLMPLHLPPLLLSFEASLLWFAGLQSRRMRQLYSKSRSLKRLMSVAIGRRSREEESTEEIASPVKSTWRCFSYEEIHAATDGFHKDNLVGRGGYAVVYRGVMADGQAIAVKTMVGASTDEQREKDFLTELGTVGHVRHPNVSALLGCCIDRGLHLVFEFSSRGSVSSNLHGKANENSAKVRGRWIQLRPLPVLLADASSPPMAWKLRHGIAVGTAHGLHYLHKECPRRIIHRDIKASNVLLTANFQPQISDFGLAKWLPSEWTHRAISPIEGTFGYILLNSWIQATHSDARNGGAHGIHRCLAPEYFMHGIVDEKTDVFAFGVFLLEIISGRKPVDGSHRSLLSWARPFLDDGSLQMLVDPRLGDDYDMEQLKRLSFAASLCIRATAALRPSMTEILELLEGGEISQDRWKMLKEEEVEEEFWGFDDLDDDDDDCDTPSTPSTGSS</sequence>
<dbReference type="EC" id="2.7.11.1" evidence="1"/>
<evidence type="ECO:0000256" key="11">
    <source>
        <dbReference type="SAM" id="MobiDB-lite"/>
    </source>
</evidence>
<gene>
    <name evidence="13" type="ORF">C4D60_Mb05t26030</name>
</gene>
<evidence type="ECO:0000256" key="2">
    <source>
        <dbReference type="ARBA" id="ARBA00022527"/>
    </source>
</evidence>
<keyword evidence="3" id="KW-0808">Transferase</keyword>